<reference evidence="13" key="2">
    <citation type="submission" date="2021-05" db="EMBL/GenBank/DDBJ databases">
        <title>Protein family content uncovers lineage relationships and bacterial pathway maintenance mechanisms in DPANN archaea.</title>
        <authorList>
            <person name="Castelle C.J."/>
            <person name="Meheust R."/>
            <person name="Jaffe A.L."/>
            <person name="Seitz K."/>
            <person name="Gong X."/>
            <person name="Baker B.J."/>
            <person name="Banfield J.F."/>
        </authorList>
    </citation>
    <scope>NUCLEOTIDE SEQUENCE</scope>
    <source>
        <strain evidence="13">RIFCSPHIGHO2_01_FULL_AR10_44_11</strain>
    </source>
</reference>
<feature type="binding site" evidence="9">
    <location>
        <begin position="183"/>
        <end position="187"/>
    </location>
    <ligand>
        <name>GTP</name>
        <dbReference type="ChEBI" id="CHEBI:37565"/>
    </ligand>
</feature>
<evidence type="ECO:0000256" key="3">
    <source>
        <dbReference type="ARBA" id="ARBA00022741"/>
    </source>
</evidence>
<evidence type="ECO:0000256" key="7">
    <source>
        <dbReference type="ARBA" id="ARBA00023135"/>
    </source>
</evidence>
<dbReference type="InterPro" id="IPR004125">
    <property type="entry name" value="Signal_recog_particle_SRP54_M"/>
</dbReference>
<keyword evidence="7 9" id="KW-0733">Signal recognition particle</keyword>
<dbReference type="SUPFAM" id="SSF47446">
    <property type="entry name" value="Signal peptide-binding domain"/>
    <property type="match status" value="1"/>
</dbReference>
<comment type="catalytic activity">
    <reaction evidence="9">
        <text>GTP + H2O = GDP + phosphate + H(+)</text>
        <dbReference type="Rhea" id="RHEA:19669"/>
        <dbReference type="ChEBI" id="CHEBI:15377"/>
        <dbReference type="ChEBI" id="CHEBI:15378"/>
        <dbReference type="ChEBI" id="CHEBI:37565"/>
        <dbReference type="ChEBI" id="CHEBI:43474"/>
        <dbReference type="ChEBI" id="CHEBI:58189"/>
        <dbReference type="EC" id="3.6.5.4"/>
    </reaction>
</comment>
<feature type="binding site" evidence="9">
    <location>
        <begin position="241"/>
        <end position="244"/>
    </location>
    <ligand>
        <name>GTP</name>
        <dbReference type="ChEBI" id="CHEBI:37565"/>
    </ligand>
</feature>
<keyword evidence="4 9" id="KW-0378">Hydrolase</keyword>
<comment type="domain">
    <text evidence="9">Composed of three domains: the N-terminal N domain, which is responsible for interactions with the ribosome, the central G domain, which binds GTP, and the C-terminal M domain, which binds the RNA and the signal sequence of the RNC.</text>
</comment>
<organism evidence="13 14">
    <name type="scientific">Candidatus Iainarchaeum sp</name>
    <dbReference type="NCBI Taxonomy" id="3101447"/>
    <lineage>
        <taxon>Archaea</taxon>
        <taxon>Candidatus Iainarchaeota</taxon>
        <taxon>Candidatus Iainarchaeia</taxon>
        <taxon>Candidatus Iainarchaeales</taxon>
        <taxon>Candidatus Iainarchaeaceae</taxon>
        <taxon>Candidatus Iainarchaeum</taxon>
    </lineage>
</organism>
<evidence type="ECO:0000259" key="12">
    <source>
        <dbReference type="SMART" id="SM00963"/>
    </source>
</evidence>
<proteinExistence type="inferred from homology"/>
<comment type="caution">
    <text evidence="13">The sequence shown here is derived from an EMBL/GenBank/DDBJ whole genome shotgun (WGS) entry which is preliminary data.</text>
</comment>
<keyword evidence="3 9" id="KW-0547">Nucleotide-binding</keyword>
<dbReference type="Gene3D" id="1.20.120.140">
    <property type="entry name" value="Signal recognition particle SRP54, nucleotide-binding domain"/>
    <property type="match status" value="1"/>
</dbReference>
<evidence type="ECO:0000313" key="13">
    <source>
        <dbReference type="EMBL" id="MBS3057177.1"/>
    </source>
</evidence>
<keyword evidence="13" id="KW-0675">Receptor</keyword>
<dbReference type="InterPro" id="IPR013822">
    <property type="entry name" value="Signal_recog_particl_SRP54_hlx"/>
</dbReference>
<dbReference type="InterPro" id="IPR042101">
    <property type="entry name" value="SRP54_N_sf"/>
</dbReference>
<dbReference type="EC" id="3.6.5.4" evidence="9"/>
<sequence>MGLGEKLRGALERLRKSTFIDKELIAEVIKDLQRALIAGDVEVQLVLELSKKIESEAFRELPSGFDRRQHIIKITYDLLAEALGGAKAEIPQKPKRILLVGTFGHGKTTATAKIAKYYSKRGLKVGAICADTARPAAFEQLQQLSGKVKIPFYGNPKEKSAAAVVRQGLKELEKEKCDVIIVDSAGRSALDSELVREIREVSSAFRPEQTWLVLGADTGQIAGKQARAFHDAVGVNGIIITRMDGSAKGGGALAACRATNSNVYFIGTGEKTDDFEEFDATRYLSRIMGYGDLQALLEKAEEISSEGEISPEELMHREFNLETFYAQLKAMKKMGPLGKVMDMLGVGMQIPKDLLETSEQKLENFKIVMDSMTRQEKRNPEIVDRSRILRIAKGSGKKEEDVRELLKNYRRMREMFKQFKGIGEIKSMEDLQKGKMQKLFGKLAMKKKKFRIR</sequence>
<dbReference type="Pfam" id="PF00448">
    <property type="entry name" value="SRP54"/>
    <property type="match status" value="1"/>
</dbReference>
<dbReference type="GO" id="GO:0008312">
    <property type="term" value="F:7S RNA binding"/>
    <property type="evidence" value="ECO:0007669"/>
    <property type="project" value="UniProtKB-UniRule"/>
</dbReference>
<dbReference type="Pfam" id="PF02881">
    <property type="entry name" value="SRP54_N"/>
    <property type="match status" value="1"/>
</dbReference>
<dbReference type="GO" id="GO:0048500">
    <property type="term" value="C:signal recognition particle"/>
    <property type="evidence" value="ECO:0007669"/>
    <property type="project" value="UniProtKB-UniRule"/>
</dbReference>
<dbReference type="HAMAP" id="MF_00306">
    <property type="entry name" value="SRP54"/>
    <property type="match status" value="1"/>
</dbReference>
<accession>A0A8T4KSX9</accession>
<dbReference type="GO" id="GO:0003924">
    <property type="term" value="F:GTPase activity"/>
    <property type="evidence" value="ECO:0007669"/>
    <property type="project" value="UniProtKB-UniRule"/>
</dbReference>
<dbReference type="EMBL" id="JAGVWD010000013">
    <property type="protein sequence ID" value="MBS3057177.1"/>
    <property type="molecule type" value="Genomic_DNA"/>
</dbReference>
<keyword evidence="5 9" id="KW-0694">RNA-binding</keyword>
<comment type="subunit">
    <text evidence="9">Part of the signal recognition particle protein translocation system, which is composed of SRP and FtsY. Archaeal SRP consists of a 7S RNA molecule of 300 nucleotides and two protein subunits: SRP54 and SRP19.</text>
</comment>
<reference evidence="13" key="1">
    <citation type="submission" date="2021-03" db="EMBL/GenBank/DDBJ databases">
        <authorList>
            <person name="Jaffe A."/>
        </authorList>
    </citation>
    <scope>NUCLEOTIDE SEQUENCE</scope>
    <source>
        <strain evidence="13">RIFCSPHIGHO2_01_FULL_AR10_44_11</strain>
    </source>
</reference>
<dbReference type="InterPro" id="IPR000897">
    <property type="entry name" value="SRP54_GTPase_dom"/>
</dbReference>
<comment type="similarity">
    <text evidence="1 9">Belongs to the GTP-binding SRP family. SRP54 subfamily.</text>
</comment>
<dbReference type="SUPFAM" id="SSF47364">
    <property type="entry name" value="Domain of the SRP/SRP receptor G-proteins"/>
    <property type="match status" value="1"/>
</dbReference>
<comment type="subcellular location">
    <subcellularLocation>
        <location evidence="9">Cytoplasm</location>
    </subcellularLocation>
    <text evidence="9">The SRP-RNC complex is targeted to the cytoplasmic membrane.</text>
</comment>
<dbReference type="InterPro" id="IPR027417">
    <property type="entry name" value="P-loop_NTPase"/>
</dbReference>
<dbReference type="PANTHER" id="PTHR11564:SF5">
    <property type="entry name" value="SIGNAL RECOGNITION PARTICLE SUBUNIT SRP54"/>
    <property type="match status" value="1"/>
</dbReference>
<keyword evidence="6 9" id="KW-0342">GTP-binding</keyword>
<gene>
    <name evidence="9" type="primary">srp54</name>
    <name evidence="13" type="ORF">J4415_00955</name>
</gene>
<evidence type="ECO:0000256" key="5">
    <source>
        <dbReference type="ARBA" id="ARBA00022884"/>
    </source>
</evidence>
<feature type="binding site" evidence="9">
    <location>
        <begin position="101"/>
        <end position="108"/>
    </location>
    <ligand>
        <name>GTP</name>
        <dbReference type="ChEBI" id="CHEBI:37565"/>
    </ligand>
</feature>
<dbReference type="Gene3D" id="3.40.50.300">
    <property type="entry name" value="P-loop containing nucleotide triphosphate hydrolases"/>
    <property type="match status" value="1"/>
</dbReference>
<dbReference type="SUPFAM" id="SSF52540">
    <property type="entry name" value="P-loop containing nucleoside triphosphate hydrolases"/>
    <property type="match status" value="1"/>
</dbReference>
<dbReference type="SMART" id="SM00382">
    <property type="entry name" value="AAA"/>
    <property type="match status" value="1"/>
</dbReference>
<dbReference type="SMART" id="SM00962">
    <property type="entry name" value="SRP54"/>
    <property type="match status" value="1"/>
</dbReference>
<dbReference type="InterPro" id="IPR036891">
    <property type="entry name" value="Signal_recog_part_SRP54_M_sf"/>
</dbReference>
<evidence type="ECO:0000256" key="2">
    <source>
        <dbReference type="ARBA" id="ARBA00022490"/>
    </source>
</evidence>
<dbReference type="Gene3D" id="1.10.260.30">
    <property type="entry name" value="Signal recognition particle, SRP54 subunit, M-domain"/>
    <property type="match status" value="1"/>
</dbReference>
<protein>
    <recommendedName>
        <fullName evidence="9">Signal recognition particle 54 kDa protein</fullName>
        <shortName evidence="9">SRP54</shortName>
        <ecNumber evidence="9">3.6.5.4</ecNumber>
    </recommendedName>
</protein>
<evidence type="ECO:0000256" key="8">
    <source>
        <dbReference type="ARBA" id="ARBA00023274"/>
    </source>
</evidence>
<evidence type="ECO:0000313" key="14">
    <source>
        <dbReference type="Proteomes" id="UP000677687"/>
    </source>
</evidence>
<dbReference type="AlphaFoldDB" id="A0A8T4KSX9"/>
<evidence type="ECO:0000259" key="10">
    <source>
        <dbReference type="SMART" id="SM00382"/>
    </source>
</evidence>
<dbReference type="InterPro" id="IPR036225">
    <property type="entry name" value="SRP/SRP_N"/>
</dbReference>
<dbReference type="SMART" id="SM00963">
    <property type="entry name" value="SRP54_N"/>
    <property type="match status" value="1"/>
</dbReference>
<keyword evidence="8 9" id="KW-0687">Ribonucleoprotein</keyword>
<dbReference type="Pfam" id="PF02978">
    <property type="entry name" value="SRP_SPB"/>
    <property type="match status" value="1"/>
</dbReference>
<dbReference type="InterPro" id="IPR003593">
    <property type="entry name" value="AAA+_ATPase"/>
</dbReference>
<evidence type="ECO:0000256" key="4">
    <source>
        <dbReference type="ARBA" id="ARBA00022801"/>
    </source>
</evidence>
<dbReference type="GO" id="GO:0006614">
    <property type="term" value="P:SRP-dependent cotranslational protein targeting to membrane"/>
    <property type="evidence" value="ECO:0007669"/>
    <property type="project" value="InterPro"/>
</dbReference>
<dbReference type="Proteomes" id="UP000677687">
    <property type="component" value="Unassembled WGS sequence"/>
</dbReference>
<evidence type="ECO:0000256" key="9">
    <source>
        <dbReference type="HAMAP-Rule" id="MF_00306"/>
    </source>
</evidence>
<feature type="domain" description="SRP54-type proteins GTP-binding" evidence="11">
    <location>
        <begin position="94"/>
        <end position="289"/>
    </location>
</feature>
<comment type="function">
    <text evidence="9">Involved in targeting and insertion of nascent membrane proteins into the cytoplasmic membrane. Binds to the hydrophobic signal sequence of the ribosome-nascent chain (RNC) as it emerges from the ribosomes. The SRP-RNC complex is then targeted to the cytoplasmic membrane where it interacts with the SRP receptor FtsY.</text>
</comment>
<evidence type="ECO:0000256" key="6">
    <source>
        <dbReference type="ARBA" id="ARBA00023134"/>
    </source>
</evidence>
<feature type="domain" description="Signal recognition particle SRP54 helical bundle" evidence="12">
    <location>
        <begin position="1"/>
        <end position="83"/>
    </location>
</feature>
<dbReference type="InterPro" id="IPR022941">
    <property type="entry name" value="SRP54"/>
</dbReference>
<dbReference type="PANTHER" id="PTHR11564">
    <property type="entry name" value="SIGNAL RECOGNITION PARTICLE 54K PROTEIN SRP54"/>
    <property type="match status" value="1"/>
</dbReference>
<feature type="domain" description="AAA+ ATPase" evidence="10">
    <location>
        <begin position="93"/>
        <end position="294"/>
    </location>
</feature>
<evidence type="ECO:0000259" key="11">
    <source>
        <dbReference type="SMART" id="SM00962"/>
    </source>
</evidence>
<name>A0A8T4KSX9_9ARCH</name>
<keyword evidence="2 9" id="KW-0963">Cytoplasm</keyword>
<evidence type="ECO:0000256" key="1">
    <source>
        <dbReference type="ARBA" id="ARBA00005450"/>
    </source>
</evidence>
<dbReference type="GO" id="GO:0005525">
    <property type="term" value="F:GTP binding"/>
    <property type="evidence" value="ECO:0007669"/>
    <property type="project" value="UniProtKB-UniRule"/>
</dbReference>